<dbReference type="RefSeq" id="WP_317844045.1">
    <property type="nucleotide sequence ID" value="NZ_CP126170.1"/>
</dbReference>
<protein>
    <submittedName>
        <fullName evidence="1">Uncharacterized protein</fullName>
    </submittedName>
</protein>
<keyword evidence="2" id="KW-1185">Reference proteome</keyword>
<gene>
    <name evidence="1" type="ORF">QN243_20165</name>
</gene>
<dbReference type="EMBL" id="CP126172">
    <property type="protein sequence ID" value="WOS40677.1"/>
    <property type="molecule type" value="Genomic_DNA"/>
</dbReference>
<evidence type="ECO:0000313" key="2">
    <source>
        <dbReference type="Proteomes" id="UP001302020"/>
    </source>
</evidence>
<organism evidence="1 2">
    <name type="scientific">Xanthomonas rydalmerensis</name>
    <dbReference type="NCBI Taxonomy" id="3046274"/>
    <lineage>
        <taxon>Bacteria</taxon>
        <taxon>Pseudomonadati</taxon>
        <taxon>Pseudomonadota</taxon>
        <taxon>Gammaproteobacteria</taxon>
        <taxon>Lysobacterales</taxon>
        <taxon>Lysobacteraceae</taxon>
        <taxon>Xanthomonas</taxon>
    </lineage>
</organism>
<name>A0ABZ0JLJ6_9XANT</name>
<dbReference type="Proteomes" id="UP001302020">
    <property type="component" value="Chromosome"/>
</dbReference>
<sequence>MATIPQGNFVLPSVQAPVRTGAADNSGALAEARALQGLGETGMQAGGRLLSAAGQMAAKEREESDSLARAKAANAILDQEIATKSITENIANQINDGTLDWRKAGDAYQTEVSKLQRPDIPGLQPDDAERFGSGLKRSVQTGSLAVQNLAKGAQRVEFKSQFYLTLDKLGKLAGDPNADIDKINQQAEAFVPLARQANLDEATITARVQQFKDTNWSNQAKSRLLSNVDNVEGLDNLQRDLTDDGGYYANKLDTDKRNAVLSQVITAKSRLEAKAQHEEAKKDATAKRAMDGYDRQVSSGVPAPVDYLQSVADAVKGTDYEPEFRQRVKDEIEIRQVMQKPPVEQRAYVAELQAKQQRDGATVQEQANLRRLQNGIESNLKQLRDAPLLFNANRTGEPAEPLDVNALSAGDVSKAQTQFADRMVTIRAMRKQYGSEVGNSPLLPGEASMMAAAINMMPPKGALQLFGGLSHAINDPDAYEAAIQQIAPDSPVRALAGRIYAKQDTNSGGVTKGTPGADAGNVAMLMVRGEALLNPGKAEAKEDGKGARIKMPSNNDLDAEIADAVGAAYAGRSTDYRTANQAVRAVYAAKSVDAGDMSGELNSKRLRESIAAVVGEPARVGGRDVIPPWGMSSDRFEDHAETYIDARFKAAGIENPGNVGLLNVPGRDGVYILTRGMQPLVDKRGQPLLIRMRGDQ</sequence>
<accession>A0ABZ0JLJ6</accession>
<proteinExistence type="predicted"/>
<reference evidence="1 2" key="1">
    <citation type="submission" date="2023-05" db="EMBL/GenBank/DDBJ databases">
        <title>Xanthomonas rydalmerenesis sp. nov., a novel Xanthomonas species isolated from Fragaria x ananassa.</title>
        <authorList>
            <person name="McKnight D.J.E."/>
            <person name="Wong-Bajracharya J."/>
            <person name="Okoh E.B."/>
            <person name="Snijders F."/>
            <person name="Lidbetter F."/>
            <person name="Webster J."/>
            <person name="Djordjevic S.P."/>
            <person name="Bogema D.R."/>
            <person name="Chapman T.A."/>
        </authorList>
    </citation>
    <scope>NUCLEOTIDE SEQUENCE [LARGE SCALE GENOMIC DNA]</scope>
    <source>
        <strain evidence="1 2">DAR34883</strain>
    </source>
</reference>
<evidence type="ECO:0000313" key="1">
    <source>
        <dbReference type="EMBL" id="WOS40677.1"/>
    </source>
</evidence>